<feature type="non-terminal residue" evidence="2">
    <location>
        <position position="1"/>
    </location>
</feature>
<gene>
    <name evidence="2" type="ORF">GNF81_20155</name>
</gene>
<accession>A0AAW9J8R7</accession>
<evidence type="ECO:0000313" key="3">
    <source>
        <dbReference type="Proteomes" id="UP001289066"/>
    </source>
</evidence>
<evidence type="ECO:0000313" key="2">
    <source>
        <dbReference type="EMBL" id="MDZ5035003.1"/>
    </source>
</evidence>
<dbReference type="EMBL" id="WNVG01001155">
    <property type="protein sequence ID" value="MDZ5035003.1"/>
    <property type="molecule type" value="Genomic_DNA"/>
</dbReference>
<feature type="non-terminal residue" evidence="2">
    <location>
        <position position="147"/>
    </location>
</feature>
<dbReference type="AlphaFoldDB" id="A0AAW9J8R7"/>
<name>A0AAW9J8R7_CLOPF</name>
<proteinExistence type="predicted"/>
<dbReference type="Pfam" id="PF00037">
    <property type="entry name" value="Fer4"/>
    <property type="match status" value="1"/>
</dbReference>
<comment type="caution">
    <text evidence="2">The sequence shown here is derived from an EMBL/GenBank/DDBJ whole genome shotgun (WGS) entry which is preliminary data.</text>
</comment>
<dbReference type="InterPro" id="IPR017896">
    <property type="entry name" value="4Fe4S_Fe-S-bd"/>
</dbReference>
<organism evidence="2 3">
    <name type="scientific">Clostridium perfringens</name>
    <dbReference type="NCBI Taxonomy" id="1502"/>
    <lineage>
        <taxon>Bacteria</taxon>
        <taxon>Bacillati</taxon>
        <taxon>Bacillota</taxon>
        <taxon>Clostridia</taxon>
        <taxon>Eubacteriales</taxon>
        <taxon>Clostridiaceae</taxon>
        <taxon>Clostridium</taxon>
    </lineage>
</organism>
<dbReference type="PROSITE" id="PS51379">
    <property type="entry name" value="4FE4S_FER_2"/>
    <property type="match status" value="1"/>
</dbReference>
<dbReference type="Proteomes" id="UP001289066">
    <property type="component" value="Unassembled WGS sequence"/>
</dbReference>
<dbReference type="SUPFAM" id="SSF46548">
    <property type="entry name" value="alpha-helical ferredoxin"/>
    <property type="match status" value="1"/>
</dbReference>
<evidence type="ECO:0000259" key="1">
    <source>
        <dbReference type="PROSITE" id="PS51379"/>
    </source>
</evidence>
<reference evidence="2" key="1">
    <citation type="submission" date="2019-11" db="EMBL/GenBank/DDBJ databases">
        <title>Characterization of Clostridium perfringens isolates from swine manure treated agricultural soils.</title>
        <authorList>
            <person name="Wushke S.T."/>
        </authorList>
    </citation>
    <scope>NUCLEOTIDE SEQUENCE</scope>
    <source>
        <strain evidence="2">X15</strain>
    </source>
</reference>
<dbReference type="Gene3D" id="3.30.70.20">
    <property type="match status" value="1"/>
</dbReference>
<dbReference type="RefSeq" id="WP_322413358.1">
    <property type="nucleotide sequence ID" value="NZ_WNVG01001155.1"/>
</dbReference>
<sequence length="147" mass="16853">RFAIDAIALGKEAAISIHRFVHPGQSLVLGRDRREYHAFDKENLRLEGYDNIKRNRIDHVDGAKSKETFRDLRPTFTEEQMKKETERCLGCGATTVDEYTCIGCGACTTRCKFDAISLYRKYDAQSVTLKQLKPKVIKNTIKRKIVI</sequence>
<protein>
    <submittedName>
        <fullName evidence="2">Pyridine nucleotide-disulfide oxidoreductase</fullName>
    </submittedName>
</protein>
<feature type="domain" description="4Fe-4S ferredoxin-type" evidence="1">
    <location>
        <begin position="92"/>
        <end position="121"/>
    </location>
</feature>